<keyword evidence="6" id="KW-0812">Transmembrane</keyword>
<name>A0A2U1QJ57_ARTAN</name>
<dbReference type="AlphaFoldDB" id="A0A2U1QJ57"/>
<dbReference type="OrthoDB" id="4062651at2759"/>
<keyword evidence="8" id="KW-0418">Kinase</keyword>
<keyword evidence="6" id="KW-0472">Membrane</keyword>
<dbReference type="GO" id="GO:0016020">
    <property type="term" value="C:membrane"/>
    <property type="evidence" value="ECO:0007669"/>
    <property type="project" value="UniProtKB-SubCell"/>
</dbReference>
<evidence type="ECO:0000313" key="9">
    <source>
        <dbReference type="Proteomes" id="UP000245207"/>
    </source>
</evidence>
<protein>
    <submittedName>
        <fullName evidence="8">Wall associated kinase-like 2</fullName>
    </submittedName>
</protein>
<comment type="subcellular location">
    <subcellularLocation>
        <location evidence="1">Membrane</location>
        <topology evidence="1">Single-pass type I membrane protein</topology>
    </subcellularLocation>
</comment>
<dbReference type="Proteomes" id="UP000245207">
    <property type="component" value="Unassembled WGS sequence"/>
</dbReference>
<dbReference type="GO" id="GO:0004674">
    <property type="term" value="F:protein serine/threonine kinase activity"/>
    <property type="evidence" value="ECO:0007669"/>
    <property type="project" value="UniProtKB-KW"/>
</dbReference>
<keyword evidence="4" id="KW-1015">Disulfide bond</keyword>
<evidence type="ECO:0000256" key="3">
    <source>
        <dbReference type="ARBA" id="ARBA00022679"/>
    </source>
</evidence>
<evidence type="ECO:0000313" key="8">
    <source>
        <dbReference type="EMBL" id="PWA98012.1"/>
    </source>
</evidence>
<organism evidence="8 9">
    <name type="scientific">Artemisia annua</name>
    <name type="common">Sweet wormwood</name>
    <dbReference type="NCBI Taxonomy" id="35608"/>
    <lineage>
        <taxon>Eukaryota</taxon>
        <taxon>Viridiplantae</taxon>
        <taxon>Streptophyta</taxon>
        <taxon>Embryophyta</taxon>
        <taxon>Tracheophyta</taxon>
        <taxon>Spermatophyta</taxon>
        <taxon>Magnoliopsida</taxon>
        <taxon>eudicotyledons</taxon>
        <taxon>Gunneridae</taxon>
        <taxon>Pentapetalae</taxon>
        <taxon>asterids</taxon>
        <taxon>campanulids</taxon>
        <taxon>Asterales</taxon>
        <taxon>Asteraceae</taxon>
        <taxon>Asteroideae</taxon>
        <taxon>Anthemideae</taxon>
        <taxon>Artemisiinae</taxon>
        <taxon>Artemisia</taxon>
    </lineage>
</organism>
<dbReference type="PANTHER" id="PTHR33491">
    <property type="entry name" value="OSJNBA0016N04.9 PROTEIN"/>
    <property type="match status" value="1"/>
</dbReference>
<keyword evidence="5" id="KW-0325">Glycoprotein</keyword>
<evidence type="ECO:0000256" key="1">
    <source>
        <dbReference type="ARBA" id="ARBA00004479"/>
    </source>
</evidence>
<proteinExistence type="predicted"/>
<dbReference type="Pfam" id="PF08488">
    <property type="entry name" value="WAK"/>
    <property type="match status" value="1"/>
</dbReference>
<feature type="domain" description="Wall-associated receptor kinase" evidence="7">
    <location>
        <begin position="125"/>
        <end position="194"/>
    </location>
</feature>
<sequence>MWERPDIPYPFGMGSDCYLNNWFSVNCTSSIPYLSAVNNLKILSVNLGNQTVKINVLMTSDCQSTVRNSSQILSVNLGGTPYLFSQEHNKFTVEGCGNAFIEKQGDLLTGCSSICENRTNNQRNNCYGINCCQTTIPYYLESYSVDVSGLNRQVSDGICGSAFLVDEVLYSAGRSSMVVNNSFIPISLRWTLGEEDVTGTTCPGMVREGLDLGNGTLVESYKCSCSAVEEGSPYLDNGCQRMPSIPLLHVYFEFYKQMRDVPIVRVYVSQLGSGTSHAFLYLKSEANHQLSVLFWLYKCLFTIRFLHGVRAAGNPNPELPTTITRETALSSTDCCNILYPWRPGILGYIFDGIQAREILSPVEIYMLQVITSSLGLYCFDVEVPVTKEPSKEATNSTNPIIYGREQLQYSERGPQTLCRIFNTYVGMLFQLLGYNLIQVLILFWAIY</sequence>
<keyword evidence="3" id="KW-0808">Transferase</keyword>
<dbReference type="InterPro" id="IPR013695">
    <property type="entry name" value="WAK"/>
</dbReference>
<comment type="caution">
    <text evidence="8">The sequence shown here is derived from an EMBL/GenBank/DDBJ whole genome shotgun (WGS) entry which is preliminary data.</text>
</comment>
<feature type="transmembrane region" description="Helical" evidence="6">
    <location>
        <begin position="424"/>
        <end position="446"/>
    </location>
</feature>
<accession>A0A2U1QJ57</accession>
<evidence type="ECO:0000256" key="6">
    <source>
        <dbReference type="SAM" id="Phobius"/>
    </source>
</evidence>
<evidence type="ECO:0000256" key="5">
    <source>
        <dbReference type="ARBA" id="ARBA00023180"/>
    </source>
</evidence>
<dbReference type="STRING" id="35608.A0A2U1QJ57"/>
<dbReference type="EMBL" id="PKPP01000088">
    <property type="protein sequence ID" value="PWA98012.1"/>
    <property type="molecule type" value="Genomic_DNA"/>
</dbReference>
<keyword evidence="2" id="KW-0723">Serine/threonine-protein kinase</keyword>
<evidence type="ECO:0000259" key="7">
    <source>
        <dbReference type="Pfam" id="PF08488"/>
    </source>
</evidence>
<keyword evidence="6" id="KW-1133">Transmembrane helix</keyword>
<evidence type="ECO:0000256" key="2">
    <source>
        <dbReference type="ARBA" id="ARBA00022527"/>
    </source>
</evidence>
<keyword evidence="9" id="KW-1185">Reference proteome</keyword>
<gene>
    <name evidence="8" type="ORF">CTI12_AA023920</name>
</gene>
<reference evidence="8 9" key="1">
    <citation type="journal article" date="2018" name="Mol. Plant">
        <title>The genome of Artemisia annua provides insight into the evolution of Asteraceae family and artemisinin biosynthesis.</title>
        <authorList>
            <person name="Shen Q."/>
            <person name="Zhang L."/>
            <person name="Liao Z."/>
            <person name="Wang S."/>
            <person name="Yan T."/>
            <person name="Shi P."/>
            <person name="Liu M."/>
            <person name="Fu X."/>
            <person name="Pan Q."/>
            <person name="Wang Y."/>
            <person name="Lv Z."/>
            <person name="Lu X."/>
            <person name="Zhang F."/>
            <person name="Jiang W."/>
            <person name="Ma Y."/>
            <person name="Chen M."/>
            <person name="Hao X."/>
            <person name="Li L."/>
            <person name="Tang Y."/>
            <person name="Lv G."/>
            <person name="Zhou Y."/>
            <person name="Sun X."/>
            <person name="Brodelius P.E."/>
            <person name="Rose J.K.C."/>
            <person name="Tang K."/>
        </authorList>
    </citation>
    <scope>NUCLEOTIDE SEQUENCE [LARGE SCALE GENOMIC DNA]</scope>
    <source>
        <strain evidence="9">cv. Huhao1</strain>
        <tissue evidence="8">Leaf</tissue>
    </source>
</reference>
<evidence type="ECO:0000256" key="4">
    <source>
        <dbReference type="ARBA" id="ARBA00023157"/>
    </source>
</evidence>